<evidence type="ECO:0000313" key="3">
    <source>
        <dbReference type="Proteomes" id="UP001199106"/>
    </source>
</evidence>
<dbReference type="AlphaFoldDB" id="A0AAD4FBV6"/>
<proteinExistence type="predicted"/>
<keyword evidence="1" id="KW-0732">Signal</keyword>
<comment type="caution">
    <text evidence="2">The sequence shown here is derived from an EMBL/GenBank/DDBJ whole genome shotgun (WGS) entry which is preliminary data.</text>
</comment>
<organism evidence="2 3">
    <name type="scientific">Alternaria panax</name>
    <dbReference type="NCBI Taxonomy" id="48097"/>
    <lineage>
        <taxon>Eukaryota</taxon>
        <taxon>Fungi</taxon>
        <taxon>Dikarya</taxon>
        <taxon>Ascomycota</taxon>
        <taxon>Pezizomycotina</taxon>
        <taxon>Dothideomycetes</taxon>
        <taxon>Pleosporomycetidae</taxon>
        <taxon>Pleosporales</taxon>
        <taxon>Pleosporineae</taxon>
        <taxon>Pleosporaceae</taxon>
        <taxon>Alternaria</taxon>
        <taxon>Alternaria sect. Panax</taxon>
    </lineage>
</organism>
<feature type="chain" id="PRO_5042123642" evidence="1">
    <location>
        <begin position="21"/>
        <end position="96"/>
    </location>
</feature>
<keyword evidence="3" id="KW-1185">Reference proteome</keyword>
<evidence type="ECO:0000313" key="2">
    <source>
        <dbReference type="EMBL" id="KAG9186756.1"/>
    </source>
</evidence>
<dbReference type="Proteomes" id="UP001199106">
    <property type="component" value="Unassembled WGS sequence"/>
</dbReference>
<name>A0AAD4FBV6_9PLEO</name>
<evidence type="ECO:0000256" key="1">
    <source>
        <dbReference type="SAM" id="SignalP"/>
    </source>
</evidence>
<protein>
    <submittedName>
        <fullName evidence="2">Uncharacterized protein</fullName>
    </submittedName>
</protein>
<gene>
    <name evidence="2" type="ORF">G6011_09864</name>
</gene>
<accession>A0AAD4FBV6</accession>
<reference evidence="2" key="1">
    <citation type="submission" date="2021-07" db="EMBL/GenBank/DDBJ databases">
        <title>Genome Resource of American Ginseng Black Spot Pathogen Alternaria panax.</title>
        <authorList>
            <person name="Qiu C."/>
            <person name="Wang W."/>
            <person name="Liu Z."/>
        </authorList>
    </citation>
    <scope>NUCLEOTIDE SEQUENCE</scope>
    <source>
        <strain evidence="2">BNCC115425</strain>
    </source>
</reference>
<sequence length="96" mass="10057">MYLSKIAIIAAATMASTVVADNCFAGFAYCSDNLLSQGDYASTIYQALDAAGQPTDANAQAKALFNCVNNGAIEFIRLCGGNCFNEPFGSQVSDHC</sequence>
<feature type="signal peptide" evidence="1">
    <location>
        <begin position="1"/>
        <end position="20"/>
    </location>
</feature>
<dbReference type="EMBL" id="JAANER010000008">
    <property type="protein sequence ID" value="KAG9186756.1"/>
    <property type="molecule type" value="Genomic_DNA"/>
</dbReference>